<dbReference type="PANTHER" id="PTHR30537:SF3">
    <property type="entry name" value="TRANSCRIPTIONAL REGULATORY PROTEIN"/>
    <property type="match status" value="1"/>
</dbReference>
<keyword evidence="2" id="KW-0805">Transcription regulation</keyword>
<dbReference type="GO" id="GO:0003700">
    <property type="term" value="F:DNA-binding transcription factor activity"/>
    <property type="evidence" value="ECO:0007669"/>
    <property type="project" value="InterPro"/>
</dbReference>
<accession>A0A7I9V0B7</accession>
<dbReference type="GO" id="GO:0006351">
    <property type="term" value="P:DNA-templated transcription"/>
    <property type="evidence" value="ECO:0007669"/>
    <property type="project" value="TreeGrafter"/>
</dbReference>
<protein>
    <submittedName>
        <fullName evidence="6">LysR family transcriptional regulator</fullName>
    </submittedName>
</protein>
<comment type="caution">
    <text evidence="6">The sequence shown here is derived from an EMBL/GenBank/DDBJ whole genome shotgun (WGS) entry which is preliminary data.</text>
</comment>
<feature type="domain" description="HTH lysR-type" evidence="5">
    <location>
        <begin position="21"/>
        <end position="78"/>
    </location>
</feature>
<evidence type="ECO:0000259" key="5">
    <source>
        <dbReference type="PROSITE" id="PS50931"/>
    </source>
</evidence>
<reference evidence="7" key="1">
    <citation type="submission" date="2019-06" db="EMBL/GenBank/DDBJ databases">
        <title>Gordonia isolated from sludge of a wastewater treatment plant.</title>
        <authorList>
            <person name="Tamura T."/>
            <person name="Aoyama K."/>
            <person name="Kang Y."/>
            <person name="Saito S."/>
            <person name="Akiyama N."/>
            <person name="Yazawa K."/>
            <person name="Gonoi T."/>
            <person name="Mikami Y."/>
        </authorList>
    </citation>
    <scope>NUCLEOTIDE SEQUENCE [LARGE SCALE GENOMIC DNA]</scope>
    <source>
        <strain evidence="7">NBRC 107697</strain>
    </source>
</reference>
<evidence type="ECO:0000256" key="3">
    <source>
        <dbReference type="ARBA" id="ARBA00023125"/>
    </source>
</evidence>
<dbReference type="InterPro" id="IPR036388">
    <property type="entry name" value="WH-like_DNA-bd_sf"/>
</dbReference>
<evidence type="ECO:0000256" key="4">
    <source>
        <dbReference type="ARBA" id="ARBA00023163"/>
    </source>
</evidence>
<dbReference type="RefSeq" id="WP_161928234.1">
    <property type="nucleotide sequence ID" value="NZ_BJOU01000011.1"/>
</dbReference>
<evidence type="ECO:0000313" key="6">
    <source>
        <dbReference type="EMBL" id="GED98868.1"/>
    </source>
</evidence>
<evidence type="ECO:0000256" key="2">
    <source>
        <dbReference type="ARBA" id="ARBA00023015"/>
    </source>
</evidence>
<name>A0A7I9V0B7_9ACTN</name>
<dbReference type="AlphaFoldDB" id="A0A7I9V0B7"/>
<keyword evidence="7" id="KW-1185">Reference proteome</keyword>
<dbReference type="OrthoDB" id="570111at2"/>
<dbReference type="InterPro" id="IPR005119">
    <property type="entry name" value="LysR_subst-bd"/>
</dbReference>
<dbReference type="Pfam" id="PF03466">
    <property type="entry name" value="LysR_substrate"/>
    <property type="match status" value="1"/>
</dbReference>
<keyword evidence="4" id="KW-0804">Transcription</keyword>
<proteinExistence type="inferred from homology"/>
<sequence length="316" mass="33474">MAQQHPGPGDSSTGSVSAEDIRADDLRFLHAVAQTGSRSVAAANLGVDTSTVTRRIRALEKALGVRLVENGVSGWVLTETGRTVAAAAGAIEAAVGDAVAAVAGSSASALRGHARVTAPDGFGAYFIAPALVRLRERHPDLTVELITTTRQLNLFQSGFDVAVSVGEAMSRQLVSEQIAVYELGLYATDGYLDAHGVPATVAELRGHPLIWYVDSLLRVEDLDLDKHIPGMVAQFGSTSIFGQVEATRAGGGIGLLPVFVARRHPELRRVLADEVAVRLGFTLAARRERISNPVVEAIRAAIHEELRDRAHELVSG</sequence>
<dbReference type="Proteomes" id="UP000444980">
    <property type="component" value="Unassembled WGS sequence"/>
</dbReference>
<dbReference type="InterPro" id="IPR036390">
    <property type="entry name" value="WH_DNA-bd_sf"/>
</dbReference>
<dbReference type="SUPFAM" id="SSF53850">
    <property type="entry name" value="Periplasmic binding protein-like II"/>
    <property type="match status" value="1"/>
</dbReference>
<dbReference type="GO" id="GO:0043565">
    <property type="term" value="F:sequence-specific DNA binding"/>
    <property type="evidence" value="ECO:0007669"/>
    <property type="project" value="TreeGrafter"/>
</dbReference>
<dbReference type="PANTHER" id="PTHR30537">
    <property type="entry name" value="HTH-TYPE TRANSCRIPTIONAL REGULATOR"/>
    <property type="match status" value="1"/>
</dbReference>
<keyword evidence="3" id="KW-0238">DNA-binding</keyword>
<dbReference type="Gene3D" id="3.40.190.290">
    <property type="match status" value="1"/>
</dbReference>
<evidence type="ECO:0000313" key="7">
    <source>
        <dbReference type="Proteomes" id="UP000444980"/>
    </source>
</evidence>
<organism evidence="6 7">
    <name type="scientific">Gordonia crocea</name>
    <dbReference type="NCBI Taxonomy" id="589162"/>
    <lineage>
        <taxon>Bacteria</taxon>
        <taxon>Bacillati</taxon>
        <taxon>Actinomycetota</taxon>
        <taxon>Actinomycetes</taxon>
        <taxon>Mycobacteriales</taxon>
        <taxon>Gordoniaceae</taxon>
        <taxon>Gordonia</taxon>
    </lineage>
</organism>
<dbReference type="InterPro" id="IPR000847">
    <property type="entry name" value="LysR_HTH_N"/>
</dbReference>
<evidence type="ECO:0000256" key="1">
    <source>
        <dbReference type="ARBA" id="ARBA00009437"/>
    </source>
</evidence>
<dbReference type="EMBL" id="BJOU01000011">
    <property type="protein sequence ID" value="GED98868.1"/>
    <property type="molecule type" value="Genomic_DNA"/>
</dbReference>
<dbReference type="SUPFAM" id="SSF46785">
    <property type="entry name" value="Winged helix' DNA-binding domain"/>
    <property type="match status" value="1"/>
</dbReference>
<gene>
    <name evidence="6" type="ORF">nbrc107697_29070</name>
</gene>
<comment type="similarity">
    <text evidence="1">Belongs to the LysR transcriptional regulatory family.</text>
</comment>
<dbReference type="InterPro" id="IPR058163">
    <property type="entry name" value="LysR-type_TF_proteobact-type"/>
</dbReference>
<dbReference type="Gene3D" id="1.10.10.10">
    <property type="entry name" value="Winged helix-like DNA-binding domain superfamily/Winged helix DNA-binding domain"/>
    <property type="match status" value="1"/>
</dbReference>
<dbReference type="Pfam" id="PF00126">
    <property type="entry name" value="HTH_1"/>
    <property type="match status" value="1"/>
</dbReference>
<dbReference type="PROSITE" id="PS50931">
    <property type="entry name" value="HTH_LYSR"/>
    <property type="match status" value="1"/>
</dbReference>